<gene>
    <name evidence="1" type="ORF">LC0644_2482</name>
</gene>
<dbReference type="RefSeq" id="WP_003573971.1">
    <property type="nucleotide sequence ID" value="NZ_BAYM01000385.1"/>
</dbReference>
<protein>
    <recommendedName>
        <fullName evidence="3">Acid-resistance membrane protein</fullName>
    </recommendedName>
</protein>
<sequence>MQTMFDRLQRWSWLRGLLMILIGAWILIAPRQVYRSFLWIVAAVLIIAAIPKLIDGFSARKASGTYGTSLFTGGFYLLLALMVPVIVRPLMSLGPLLLGIVLMIYGVNKILSARNRQQFVNVSVWPTVIYGVVLLIMGFIMALNPFRTVMMVFSFFGGLLVVMGILQLFTRPRA</sequence>
<reference evidence="2" key="1">
    <citation type="submission" date="2014-05" db="EMBL/GenBank/DDBJ databases">
        <title>Whole genome sequencing of Lactobacillus casei NRIC0644.</title>
        <authorList>
            <person name="Atarashi H."/>
            <person name="Yoshida Y."/>
            <person name="Fujimura S."/>
            <person name="Tanaka N."/>
            <person name="Shiwa Y."/>
            <person name="Yoshikawa H."/>
            <person name="Okada S."/>
            <person name="Nakagawa J."/>
        </authorList>
    </citation>
    <scope>NUCLEOTIDE SEQUENCE [LARGE SCALE GENOMIC DNA]</scope>
    <source>
        <strain evidence="2">NRIC0644</strain>
    </source>
</reference>
<evidence type="ECO:0000313" key="2">
    <source>
        <dbReference type="Proteomes" id="UP000032552"/>
    </source>
</evidence>
<evidence type="ECO:0000313" key="1">
    <source>
        <dbReference type="EMBL" id="GAN37893.1"/>
    </source>
</evidence>
<dbReference type="EMBL" id="BAYM01000385">
    <property type="protein sequence ID" value="GAN37893.1"/>
    <property type="molecule type" value="Genomic_DNA"/>
</dbReference>
<accession>A0A0C9QHE6</accession>
<name>A0A0C9QHE6_LACPA</name>
<dbReference type="InterPro" id="IPR005325">
    <property type="entry name" value="DUF308_memb"/>
</dbReference>
<dbReference type="AlphaFoldDB" id="A0A0C9QHE6"/>
<comment type="caution">
    <text evidence="1">The sequence shown here is derived from an EMBL/GenBank/DDBJ whole genome shotgun (WGS) entry which is preliminary data.</text>
</comment>
<dbReference type="Pfam" id="PF03729">
    <property type="entry name" value="DUF308"/>
    <property type="match status" value="2"/>
</dbReference>
<proteinExistence type="predicted"/>
<evidence type="ECO:0008006" key="3">
    <source>
        <dbReference type="Google" id="ProtNLM"/>
    </source>
</evidence>
<organism evidence="1 2">
    <name type="scientific">Lacticaseibacillus paracasei NRIC 0644</name>
    <dbReference type="NCBI Taxonomy" id="1435038"/>
    <lineage>
        <taxon>Bacteria</taxon>
        <taxon>Bacillati</taxon>
        <taxon>Bacillota</taxon>
        <taxon>Bacilli</taxon>
        <taxon>Lactobacillales</taxon>
        <taxon>Lactobacillaceae</taxon>
        <taxon>Lacticaseibacillus</taxon>
    </lineage>
</organism>
<dbReference type="Proteomes" id="UP000032552">
    <property type="component" value="Unassembled WGS sequence"/>
</dbReference>
<dbReference type="GeneID" id="57089313"/>